<keyword evidence="13" id="KW-1185">Reference proteome</keyword>
<dbReference type="SUPFAM" id="SSF54534">
    <property type="entry name" value="FKBP-like"/>
    <property type="match status" value="1"/>
</dbReference>
<feature type="domain" description="PPIase FKBP-type" evidence="11">
    <location>
        <begin position="4"/>
        <end position="79"/>
    </location>
</feature>
<evidence type="ECO:0000256" key="4">
    <source>
        <dbReference type="ARBA" id="ARBA00022490"/>
    </source>
</evidence>
<comment type="similarity">
    <text evidence="3 10">Belongs to the FKBP-type PPIase family.</text>
</comment>
<proteinExistence type="inferred from homology"/>
<dbReference type="Gene3D" id="2.40.10.330">
    <property type="match status" value="1"/>
</dbReference>
<dbReference type="PANTHER" id="PTHR47861">
    <property type="entry name" value="FKBP-TYPE PEPTIDYL-PROLYL CIS-TRANS ISOMERASE SLYD"/>
    <property type="match status" value="1"/>
</dbReference>
<evidence type="ECO:0000256" key="2">
    <source>
        <dbReference type="ARBA" id="ARBA00004496"/>
    </source>
</evidence>
<evidence type="ECO:0000256" key="8">
    <source>
        <dbReference type="ARBA" id="ARBA00037071"/>
    </source>
</evidence>
<evidence type="ECO:0000256" key="9">
    <source>
        <dbReference type="PROSITE-ProRule" id="PRU00277"/>
    </source>
</evidence>
<evidence type="ECO:0000256" key="5">
    <source>
        <dbReference type="ARBA" id="ARBA00023110"/>
    </source>
</evidence>
<dbReference type="InterPro" id="IPR048261">
    <property type="entry name" value="SlpA/SlyD-like_ins_sf"/>
</dbReference>
<dbReference type="AlphaFoldDB" id="A0A2P8QZC7"/>
<dbReference type="InterPro" id="IPR001179">
    <property type="entry name" value="PPIase_FKBP_dom"/>
</dbReference>
<evidence type="ECO:0000313" key="13">
    <source>
        <dbReference type="Proteomes" id="UP000240535"/>
    </source>
</evidence>
<gene>
    <name evidence="12" type="ORF">CQ405_07285</name>
</gene>
<organism evidence="12 13">
    <name type="scientific">Campylobacter blaseri</name>
    <dbReference type="NCBI Taxonomy" id="2042961"/>
    <lineage>
        <taxon>Bacteria</taxon>
        <taxon>Pseudomonadati</taxon>
        <taxon>Campylobacterota</taxon>
        <taxon>Epsilonproteobacteria</taxon>
        <taxon>Campylobacterales</taxon>
        <taxon>Campylobacteraceae</taxon>
        <taxon>Campylobacter</taxon>
    </lineage>
</organism>
<accession>A0A2P8QZC7</accession>
<protein>
    <recommendedName>
        <fullName evidence="10">Peptidyl-prolyl cis-trans isomerase</fullName>
        <ecNumber evidence="10">5.2.1.8</ecNumber>
    </recommendedName>
</protein>
<evidence type="ECO:0000256" key="7">
    <source>
        <dbReference type="ARBA" id="ARBA00023235"/>
    </source>
</evidence>
<dbReference type="PROSITE" id="PS50059">
    <property type="entry name" value="FKBP_PPIASE"/>
    <property type="match status" value="1"/>
</dbReference>
<comment type="subcellular location">
    <subcellularLocation>
        <location evidence="2">Cytoplasm</location>
    </subcellularLocation>
</comment>
<comment type="catalytic activity">
    <reaction evidence="1 9 10">
        <text>[protein]-peptidylproline (omega=180) = [protein]-peptidylproline (omega=0)</text>
        <dbReference type="Rhea" id="RHEA:16237"/>
        <dbReference type="Rhea" id="RHEA-COMP:10747"/>
        <dbReference type="Rhea" id="RHEA-COMP:10748"/>
        <dbReference type="ChEBI" id="CHEBI:83833"/>
        <dbReference type="ChEBI" id="CHEBI:83834"/>
        <dbReference type="EC" id="5.2.1.8"/>
    </reaction>
</comment>
<keyword evidence="5 9" id="KW-0697">Rotamase</keyword>
<dbReference type="Gene3D" id="3.10.50.40">
    <property type="match status" value="1"/>
</dbReference>
<sequence>MTENKVITMIYELKDANEGTLLETNWNKEPISFITGFDQIIPKLEEGLLELNQNEEKTIRIDVKDGIGEYNDKAIQSVPKEQFAGIDLVEGMELFGQGEDNTTARVIVKAIGEEEVIVDFNHPYAGKDLEFKVKILETRAATEDEIKSGVIGGKGSSCGCGSKTKKEHECCGGGHHKHDKGHECCGDGNHGEKDDHQCCGGGHHKHDKEHECCKNKES</sequence>
<dbReference type="GO" id="GO:0003755">
    <property type="term" value="F:peptidyl-prolyl cis-trans isomerase activity"/>
    <property type="evidence" value="ECO:0007669"/>
    <property type="project" value="UniProtKB-UniRule"/>
</dbReference>
<dbReference type="Pfam" id="PF00254">
    <property type="entry name" value="FKBP_C"/>
    <property type="match status" value="1"/>
</dbReference>
<dbReference type="GO" id="GO:0042026">
    <property type="term" value="P:protein refolding"/>
    <property type="evidence" value="ECO:0007669"/>
    <property type="project" value="UniProtKB-ARBA"/>
</dbReference>
<dbReference type="Proteomes" id="UP000240535">
    <property type="component" value="Unassembled WGS sequence"/>
</dbReference>
<dbReference type="EMBL" id="PDHH01000006">
    <property type="protein sequence ID" value="PSM51591.1"/>
    <property type="molecule type" value="Genomic_DNA"/>
</dbReference>
<evidence type="ECO:0000259" key="11">
    <source>
        <dbReference type="PROSITE" id="PS50059"/>
    </source>
</evidence>
<reference evidence="13" key="1">
    <citation type="submission" date="2017-10" db="EMBL/GenBank/DDBJ databases">
        <title>Campylobacter species from seals.</title>
        <authorList>
            <person name="Gilbert M.J."/>
            <person name="Zomer A.L."/>
            <person name="Timmerman A.J."/>
            <person name="Duim B."/>
            <person name="Wagenaar J.A."/>
        </authorList>
    </citation>
    <scope>NUCLEOTIDE SEQUENCE [LARGE SCALE GENOMIC DNA]</scope>
    <source>
        <strain evidence="13">17S00004-5</strain>
    </source>
</reference>
<keyword evidence="4" id="KW-0963">Cytoplasm</keyword>
<dbReference type="RefSeq" id="WP_106872206.1">
    <property type="nucleotide sequence ID" value="NZ_CP053841.1"/>
</dbReference>
<evidence type="ECO:0000313" key="12">
    <source>
        <dbReference type="EMBL" id="PSM51591.1"/>
    </source>
</evidence>
<keyword evidence="7 9" id="KW-0413">Isomerase</keyword>
<comment type="function">
    <text evidence="8">Also involved in hydrogenase metallocenter assembly, probably by participating in the nickel insertion step. This function in hydrogenase biosynthesis requires chaperone activity and the presence of the metal-binding domain, but not PPIase activity.</text>
</comment>
<dbReference type="PANTHER" id="PTHR47861:SF3">
    <property type="entry name" value="FKBP-TYPE PEPTIDYL-PROLYL CIS-TRANS ISOMERASE SLYD"/>
    <property type="match status" value="1"/>
</dbReference>
<evidence type="ECO:0000256" key="1">
    <source>
        <dbReference type="ARBA" id="ARBA00000971"/>
    </source>
</evidence>
<dbReference type="InterPro" id="IPR046357">
    <property type="entry name" value="PPIase_dom_sf"/>
</dbReference>
<dbReference type="OrthoDB" id="9808891at2"/>
<name>A0A2P8QZC7_9BACT</name>
<keyword evidence="6" id="KW-0143">Chaperone</keyword>
<evidence type="ECO:0000256" key="10">
    <source>
        <dbReference type="RuleBase" id="RU003915"/>
    </source>
</evidence>
<evidence type="ECO:0000256" key="3">
    <source>
        <dbReference type="ARBA" id="ARBA00006577"/>
    </source>
</evidence>
<evidence type="ECO:0000256" key="6">
    <source>
        <dbReference type="ARBA" id="ARBA00023186"/>
    </source>
</evidence>
<dbReference type="GO" id="GO:0005737">
    <property type="term" value="C:cytoplasm"/>
    <property type="evidence" value="ECO:0007669"/>
    <property type="project" value="UniProtKB-SubCell"/>
</dbReference>
<comment type="caution">
    <text evidence="12">The sequence shown here is derived from an EMBL/GenBank/DDBJ whole genome shotgun (WGS) entry which is preliminary data.</text>
</comment>
<dbReference type="EC" id="5.2.1.8" evidence="10"/>